<gene>
    <name evidence="2" type="ORF">D3791_06515</name>
</gene>
<name>A0A6H0SGP4_9MICC</name>
<keyword evidence="3" id="KW-1185">Reference proteome</keyword>
<reference evidence="2 3" key="1">
    <citation type="submission" date="2018-09" db="EMBL/GenBank/DDBJ databases">
        <title>Glutamicibacter mishrai S5-52T (LMG 29155T = KCTC 39846T).</title>
        <authorList>
            <person name="Das S.K."/>
        </authorList>
    </citation>
    <scope>NUCLEOTIDE SEQUENCE [LARGE SCALE GENOMIC DNA]</scope>
    <source>
        <strain evidence="2 3">S5-52</strain>
    </source>
</reference>
<sequence length="112" mass="12002">MPFSNLAGISTGSARLIPGIPGIPDSQAMPIKLALLPAARCGMVGVIAHLMKKGQSMESNQPDEERHPGIVPTPDEPAEEKQNSVGDHEDAFEQPAEEQDPDQVDTDQFNTD</sequence>
<evidence type="ECO:0000313" key="3">
    <source>
        <dbReference type="Proteomes" id="UP000502331"/>
    </source>
</evidence>
<protein>
    <submittedName>
        <fullName evidence="2">Uncharacterized protein</fullName>
    </submittedName>
</protein>
<feature type="compositionally biased region" description="Basic and acidic residues" evidence="1">
    <location>
        <begin position="79"/>
        <end position="91"/>
    </location>
</feature>
<proteinExistence type="predicted"/>
<dbReference type="Proteomes" id="UP000502331">
    <property type="component" value="Chromosome"/>
</dbReference>
<dbReference type="AlphaFoldDB" id="A0A6H0SGP4"/>
<dbReference type="EMBL" id="CP032549">
    <property type="protein sequence ID" value="QIV86822.1"/>
    <property type="molecule type" value="Genomic_DNA"/>
</dbReference>
<feature type="region of interest" description="Disordered" evidence="1">
    <location>
        <begin position="54"/>
        <end position="112"/>
    </location>
</feature>
<organism evidence="2 3">
    <name type="scientific">Glutamicibacter mishrai</name>
    <dbReference type="NCBI Taxonomy" id="1775880"/>
    <lineage>
        <taxon>Bacteria</taxon>
        <taxon>Bacillati</taxon>
        <taxon>Actinomycetota</taxon>
        <taxon>Actinomycetes</taxon>
        <taxon>Micrococcales</taxon>
        <taxon>Micrococcaceae</taxon>
        <taxon>Glutamicibacter</taxon>
    </lineage>
</organism>
<evidence type="ECO:0000256" key="1">
    <source>
        <dbReference type="SAM" id="MobiDB-lite"/>
    </source>
</evidence>
<feature type="region of interest" description="Disordered" evidence="1">
    <location>
        <begin position="1"/>
        <end position="23"/>
    </location>
</feature>
<accession>A0A6H0SGP4</accession>
<evidence type="ECO:0000313" key="2">
    <source>
        <dbReference type="EMBL" id="QIV86822.1"/>
    </source>
</evidence>
<feature type="compositionally biased region" description="Acidic residues" evidence="1">
    <location>
        <begin position="92"/>
        <end position="105"/>
    </location>
</feature>